<organism evidence="1 2">
    <name type="scientific">Pseudoalteromonas rubra</name>
    <dbReference type="NCBI Taxonomy" id="43658"/>
    <lineage>
        <taxon>Bacteria</taxon>
        <taxon>Pseudomonadati</taxon>
        <taxon>Pseudomonadota</taxon>
        <taxon>Gammaproteobacteria</taxon>
        <taxon>Alteromonadales</taxon>
        <taxon>Pseudoalteromonadaceae</taxon>
        <taxon>Pseudoalteromonas</taxon>
    </lineage>
</organism>
<name>A0A5S3X466_9GAMM</name>
<dbReference type="Proteomes" id="UP000306719">
    <property type="component" value="Unassembled WGS sequence"/>
</dbReference>
<dbReference type="OrthoDB" id="6308650at2"/>
<protein>
    <submittedName>
        <fullName evidence="1">Uncharacterized protein</fullName>
    </submittedName>
</protein>
<dbReference type="EMBL" id="PNCJ01000005">
    <property type="protein sequence ID" value="TMP39372.1"/>
    <property type="molecule type" value="Genomic_DNA"/>
</dbReference>
<reference evidence="2" key="2">
    <citation type="submission" date="2019-06" db="EMBL/GenBank/DDBJ databases">
        <title>Co-occurence of chitin degradation, pigmentation and bioactivity in marine Pseudoalteromonas.</title>
        <authorList>
            <person name="Sonnenschein E.C."/>
            <person name="Bech P.K."/>
        </authorList>
    </citation>
    <scope>NUCLEOTIDE SEQUENCE [LARGE SCALE GENOMIC DNA]</scope>
    <source>
        <strain evidence="2">S2599</strain>
    </source>
</reference>
<accession>A0A5S3X466</accession>
<dbReference type="AlphaFoldDB" id="A0A5S3X466"/>
<gene>
    <name evidence="1" type="ORF">CWB98_01925</name>
</gene>
<proteinExistence type="predicted"/>
<reference evidence="1 2" key="1">
    <citation type="submission" date="2018-01" db="EMBL/GenBank/DDBJ databases">
        <authorList>
            <person name="Paulsen S."/>
            <person name="Gram L.K."/>
        </authorList>
    </citation>
    <scope>NUCLEOTIDE SEQUENCE [LARGE SCALE GENOMIC DNA]</scope>
    <source>
        <strain evidence="1 2">S2599</strain>
    </source>
</reference>
<dbReference type="RefSeq" id="WP_138543284.1">
    <property type="nucleotide sequence ID" value="NZ_PNCJ01000005.1"/>
</dbReference>
<evidence type="ECO:0000313" key="1">
    <source>
        <dbReference type="EMBL" id="TMP39372.1"/>
    </source>
</evidence>
<comment type="caution">
    <text evidence="1">The sequence shown here is derived from an EMBL/GenBank/DDBJ whole genome shotgun (WGS) entry which is preliminary data.</text>
</comment>
<sequence length="174" mass="19791">MNTRKRSLTFDIKDQAQQLFFLEHGSPFDQLEFYIEQDELIVSCQLPKDAIVENQIRATANHQDNRSVDFVGQLRLQEHDIIKGSVELRLSGAGKCGSYNLQLSLLGHKERVKNSMDYMAYLPREVRGPDTQYKSNVASAGSTSGVLHTVAKYIRTEFNSLFGSSRQAYLTERK</sequence>
<evidence type="ECO:0000313" key="2">
    <source>
        <dbReference type="Proteomes" id="UP000306719"/>
    </source>
</evidence>